<accession>A0A2D2AL88</accession>
<dbReference type="Proteomes" id="UP000289910">
    <property type="component" value="Segment"/>
</dbReference>
<keyword evidence="7" id="KW-1162">Viral penetration into host cytoplasm</keyword>
<keyword evidence="3 7" id="KW-1161">Viral attachment to host cell</keyword>
<keyword evidence="2 7" id="KW-0945">Host-virus interaction</keyword>
<dbReference type="GO" id="GO:0019062">
    <property type="term" value="P:virion attachment to host cell"/>
    <property type="evidence" value="ECO:0007669"/>
    <property type="project" value="UniProtKB-UniRule"/>
</dbReference>
<keyword evidence="4 7" id="KW-0946">Virion</keyword>
<keyword evidence="5 7" id="KW-0426">Late protein</keyword>
<comment type="subunit">
    <text evidence="7">Self-assembles into homopentamers. The capsid has an icosahedral symmetry and consists of 72 capsomers, with each capsomer being a pentamer of L1. Interacts with the minor capsid protein L2; this interaction is necessary for viral genome encapsidation. Interacts with protein E2; this interaction enhances E2-dependent replication and transcription activation.</text>
</comment>
<feature type="disulfide bond" description="Interchain (with Cys-468)" evidence="7">
    <location>
        <position position="206"/>
    </location>
</feature>
<dbReference type="EMBL" id="MN400665">
    <property type="protein sequence ID" value="QIV66774.1"/>
    <property type="molecule type" value="Genomic_DNA"/>
</dbReference>
<evidence type="ECO:0000256" key="7">
    <source>
        <dbReference type="HAMAP-Rule" id="MF_04002"/>
    </source>
</evidence>
<evidence type="ECO:0000313" key="10">
    <source>
        <dbReference type="EMBL" id="ATQ38225.1"/>
    </source>
</evidence>
<keyword evidence="7" id="KW-1164">Virus endocytosis by host</keyword>
<evidence type="ECO:0000256" key="2">
    <source>
        <dbReference type="ARBA" id="ARBA00022581"/>
    </source>
</evidence>
<dbReference type="Gene3D" id="2.60.175.20">
    <property type="entry name" value="Major capsid L1 (late) superfamily, Papillomavirus"/>
    <property type="match status" value="2"/>
</dbReference>
<feature type="disulfide bond" description="Interchain (with Cys-206)" evidence="7">
    <location>
        <position position="468"/>
    </location>
</feature>
<evidence type="ECO:0000256" key="4">
    <source>
        <dbReference type="ARBA" id="ARBA00022844"/>
    </source>
</evidence>
<keyword evidence="7" id="KW-1015">Disulfide bond</keyword>
<dbReference type="GO" id="GO:0039620">
    <property type="term" value="C:T=7 icosahedral viral capsid"/>
    <property type="evidence" value="ECO:0007669"/>
    <property type="project" value="UniProtKB-UniRule"/>
</dbReference>
<dbReference type="GO" id="GO:0005198">
    <property type="term" value="F:structural molecule activity"/>
    <property type="evidence" value="ECO:0007669"/>
    <property type="project" value="UniProtKB-UniRule"/>
</dbReference>
<evidence type="ECO:0000313" key="11">
    <source>
        <dbReference type="EMBL" id="QIV66774.1"/>
    </source>
</evidence>
<sequence length="541" mass="60623">MGLRLYLVSIYIQVCNANANDVGMMFNILQMAVWLPQSGKLYLPPPQPVAKVLPTDEYVVETSVFFHACSDRLLTVGHPYYPITKVGNNNTVVIPKVSGNQFRAFRLVLPDPNKLALVDKSLYNADTERLVFKLRGIDIARGGPLGIGSTGHPLLNKLKDTENPNNYFKTGKESRQNVSLDPKQTQLFVVGCTPCLGEHWDVAKPCVEDNFQKGDCPPLQLVSSVIQDGDMCDIGFGAMNFAALQEDHSSVPLDIVASTCKWPDFLKMSNDIYGNSMFFFGRREQVYARHFFCKDGAMGNPIPEQAFEGNKHPYLVAAEAGKDQLTVSSSVYYATPSGSLVSSDSQLFGRPYWIQRANGTNNAVCWGNNIFVTLVDNTRNVNFNINVKSEDSATYDAQKFKHYVRHTEEFELSIILQLCKVSLTAETLAHIHVMDPTILDDWQLAFVPPPAAAIENSYRFIHSLATMCPSEEVAKEKEDPYAKYSFWKVDLSEKLSSELDRYPLGRRFLAQTGSVSRGLRRPRSPSTSTTRSSRVKRRRKQ</sequence>
<comment type="similarity">
    <text evidence="7 8">Belongs to the papillomaviridae L1 protein family.</text>
</comment>
<reference evidence="10" key="1">
    <citation type="journal article" date="2018" name="MSphere">
        <title>Metagenomic Discovery of 83 New Human Papillomavirus Types in Patients with Immunodeficiency.</title>
        <authorList>
            <person name="Pastrana D.V."/>
            <person name="Peretti A."/>
            <person name="Welch N.L."/>
            <person name="Borgogna C."/>
            <person name="Olivero C."/>
            <person name="Badolato R."/>
            <person name="Notarangelo L.D."/>
            <person name="Gariglio M."/>
            <person name="FitzGerald P.C."/>
            <person name="McIntosh C.E."/>
            <person name="Reeves J."/>
            <person name="Starrett G.J."/>
            <person name="Bliskovsky V."/>
            <person name="Velez D."/>
            <person name="Brownell I."/>
            <person name="Yarchoan R."/>
            <person name="Wyvill K.M."/>
            <person name="Uldrick T.S."/>
            <person name="Maldarelli F."/>
            <person name="Lisco A."/>
            <person name="Sereti I."/>
            <person name="Gonzalez C.M."/>
            <person name="Androphy E.J."/>
            <person name="McBride A.A."/>
            <person name="Van Doorslaer K."/>
            <person name="Garcia F."/>
            <person name="Dvoretzky I."/>
            <person name="Liu J.S."/>
            <person name="Han J."/>
            <person name="Murphy P.M."/>
            <person name="McDermott D.H."/>
            <person name="Buck C.B."/>
        </authorList>
    </citation>
    <scope>NUCLEOTIDE SEQUENCE</scope>
    <source>
        <strain evidence="10">Gamma06_w03c65</strain>
    </source>
</reference>
<dbReference type="Pfam" id="PF00500">
    <property type="entry name" value="Late_protein_L1"/>
    <property type="match status" value="1"/>
</dbReference>
<feature type="region of interest" description="Disordered" evidence="9">
    <location>
        <begin position="513"/>
        <end position="541"/>
    </location>
</feature>
<keyword evidence="7" id="KW-1048">Host nucleus</keyword>
<keyword evidence="1 7" id="KW-0167">Capsid protein</keyword>
<dbReference type="HAMAP" id="MF_04002">
    <property type="entry name" value="PPV_L1"/>
    <property type="match status" value="1"/>
</dbReference>
<evidence type="ECO:0000256" key="5">
    <source>
        <dbReference type="ARBA" id="ARBA00022921"/>
    </source>
</evidence>
<evidence type="ECO:0000256" key="1">
    <source>
        <dbReference type="ARBA" id="ARBA00022561"/>
    </source>
</evidence>
<proteinExistence type="inferred from homology"/>
<dbReference type="SUPFAM" id="SSF88648">
    <property type="entry name" value="Group I dsDNA viruses"/>
    <property type="match status" value="1"/>
</dbReference>
<dbReference type="GO" id="GO:0075509">
    <property type="term" value="P:endocytosis involved in viral entry into host cell"/>
    <property type="evidence" value="ECO:0007669"/>
    <property type="project" value="UniProtKB-KW"/>
</dbReference>
<keyword evidence="8" id="KW-1145">T=7 icosahedral capsid protein</keyword>
<evidence type="ECO:0000256" key="3">
    <source>
        <dbReference type="ARBA" id="ARBA00022804"/>
    </source>
</evidence>
<protein>
    <recommendedName>
        <fullName evidence="7 8">Major capsid protein L1</fullName>
    </recommendedName>
</protein>
<organism evidence="10">
    <name type="scientific">Gammapapillomavirus 6</name>
    <dbReference type="NCBI Taxonomy" id="1175848"/>
    <lineage>
        <taxon>Viruses</taxon>
        <taxon>Monodnaviria</taxon>
        <taxon>Shotokuvirae</taxon>
        <taxon>Cossaviricota</taxon>
        <taxon>Papovaviricetes</taxon>
        <taxon>Zurhausenvirales</taxon>
        <taxon>Papillomaviridae</taxon>
        <taxon>Firstpapillomavirinae</taxon>
        <taxon>Gammapapillomavirus</taxon>
    </lineage>
</organism>
<keyword evidence="6 7" id="KW-1160">Virus entry into host cell</keyword>
<dbReference type="InterPro" id="IPR011222">
    <property type="entry name" value="dsDNA_vir_gr_I_capsid"/>
</dbReference>
<evidence type="ECO:0000256" key="8">
    <source>
        <dbReference type="RuleBase" id="RU361248"/>
    </source>
</evidence>
<dbReference type="InterPro" id="IPR002210">
    <property type="entry name" value="Capsid_L1_Papillomavir"/>
</dbReference>
<comment type="function">
    <text evidence="7 8">Forms an icosahedral capsid with a T=7 symmetry and a 50 nm diameter. The capsid is composed of 72 pentamers linked to each other by disulfide bonds and associated with L2 proteins. Binds to heparan sulfate proteoglycans on cell surface of basal layer keratinocytes to provide initial virion attachment. This binding mediates a conformational change in the virus capsid that facilitates efficient infection. The virion enters the host cell via endocytosis. During virus trafficking, L1 protein dissociates from the viral DNA and the genomic DNA is released to the host nucleus. The virion assembly takes place within the cell nucleus. Encapsulates the genomic DNA together with protein L2.</text>
</comment>
<name>A0A2D2AL88_9PAPI</name>
<reference evidence="11" key="2">
    <citation type="journal article" date="2020" name="Virol. J.">
        <title>Genomic organization of a Gamma-6 papillomavirus metagenomic discovered from vaginal swab samples of Chinese pregnant women.</title>
        <authorList>
            <person name="Ling Y."/>
            <person name="Wang J."/>
            <person name="Yin J."/>
            <person name="Xu J."/>
            <person name="Wu Y."/>
            <person name="Zhou R."/>
            <person name="Lu J."/>
            <person name="Yang S."/>
            <person name="Wang X."/>
            <person name="Shen Q."/>
            <person name="Zhang W."/>
        </authorList>
    </citation>
    <scope>NUCLEOTIDE SEQUENCE</scope>
    <source>
        <strain evidence="11">HPV-UJS-21015</strain>
    </source>
</reference>
<dbReference type="PRINTS" id="PR00865">
    <property type="entry name" value="HPVCAPSIDL1"/>
</dbReference>
<dbReference type="InterPro" id="IPR036973">
    <property type="entry name" value="Capsid_L1_sf_Papillomavir"/>
</dbReference>
<dbReference type="EMBL" id="MF588697">
    <property type="protein sequence ID" value="ATQ38225.1"/>
    <property type="molecule type" value="Genomic_DNA"/>
</dbReference>
<evidence type="ECO:0000256" key="9">
    <source>
        <dbReference type="SAM" id="MobiDB-lite"/>
    </source>
</evidence>
<comment type="subcellular location">
    <subcellularLocation>
        <location evidence="7">Virion</location>
    </subcellularLocation>
    <subcellularLocation>
        <location evidence="7">Host nucleus</location>
    </subcellularLocation>
</comment>
<dbReference type="GO" id="GO:0042025">
    <property type="term" value="C:host cell nucleus"/>
    <property type="evidence" value="ECO:0007669"/>
    <property type="project" value="UniProtKB-SubCell"/>
</dbReference>
<evidence type="ECO:0000256" key="6">
    <source>
        <dbReference type="ARBA" id="ARBA00023296"/>
    </source>
</evidence>
<gene>
    <name evidence="7 8 10" type="primary">L1</name>
</gene>